<dbReference type="Pfam" id="PF07491">
    <property type="entry name" value="PPI_Ypi1"/>
    <property type="match status" value="1"/>
</dbReference>
<dbReference type="InParanoid" id="A0A024GJQ1"/>
<reference evidence="2 3" key="1">
    <citation type="submission" date="2012-05" db="EMBL/GenBank/DDBJ databases">
        <title>Recombination and specialization in a pathogen metapopulation.</title>
        <authorList>
            <person name="Gardiner A."/>
            <person name="Kemen E."/>
            <person name="Schultz-Larsen T."/>
            <person name="MacLean D."/>
            <person name="Van Oosterhout C."/>
            <person name="Jones J.D.G."/>
        </authorList>
    </citation>
    <scope>NUCLEOTIDE SEQUENCE [LARGE SCALE GENOMIC DNA]</scope>
    <source>
        <strain evidence="2 3">Ac Nc2</strain>
    </source>
</reference>
<dbReference type="AlphaFoldDB" id="A0A024GJQ1"/>
<dbReference type="STRING" id="65357.A0A024GJQ1"/>
<dbReference type="GO" id="GO:0004865">
    <property type="term" value="F:protein serine/threonine phosphatase inhibitor activity"/>
    <property type="evidence" value="ECO:0007669"/>
    <property type="project" value="InterPro"/>
</dbReference>
<sequence length="108" mass="12316">MSVYERRDEGTTTVTRVSAEEQAEANPAYNLRLYPRAHVRFDDSVIDNEHLGRKKSKKCCIFHKKRIYNESSSESDDESSDGGVNESKKRQQAKTPSQTCQCNNATKK</sequence>
<dbReference type="OrthoDB" id="307488at2759"/>
<feature type="compositionally biased region" description="Polar residues" evidence="1">
    <location>
        <begin position="93"/>
        <end position="108"/>
    </location>
</feature>
<proteinExistence type="predicted"/>
<name>A0A024GJQ1_9STRA</name>
<dbReference type="GO" id="GO:0005634">
    <property type="term" value="C:nucleus"/>
    <property type="evidence" value="ECO:0007669"/>
    <property type="project" value="TreeGrafter"/>
</dbReference>
<gene>
    <name evidence="2" type="ORF">BN9_079420</name>
</gene>
<dbReference type="PANTHER" id="PTHR20835">
    <property type="entry name" value="E3 UBIQUITIN-PROTEIN LIGASE PPP1R11-RELATED"/>
    <property type="match status" value="1"/>
</dbReference>
<feature type="compositionally biased region" description="Basic and acidic residues" evidence="1">
    <location>
        <begin position="1"/>
        <end position="10"/>
    </location>
</feature>
<accession>A0A024GJQ1</accession>
<dbReference type="GO" id="GO:0008157">
    <property type="term" value="F:protein phosphatase 1 binding"/>
    <property type="evidence" value="ECO:0007669"/>
    <property type="project" value="TreeGrafter"/>
</dbReference>
<dbReference type="PANTHER" id="PTHR20835:SF0">
    <property type="entry name" value="E3 UBIQUITIN-PROTEIN LIGASE PPP1R11"/>
    <property type="match status" value="1"/>
</dbReference>
<evidence type="ECO:0008006" key="4">
    <source>
        <dbReference type="Google" id="ProtNLM"/>
    </source>
</evidence>
<feature type="region of interest" description="Disordered" evidence="1">
    <location>
        <begin position="1"/>
        <end position="21"/>
    </location>
</feature>
<evidence type="ECO:0000313" key="3">
    <source>
        <dbReference type="Proteomes" id="UP000053237"/>
    </source>
</evidence>
<dbReference type="EMBL" id="CAIX01000146">
    <property type="protein sequence ID" value="CCI46987.1"/>
    <property type="molecule type" value="Genomic_DNA"/>
</dbReference>
<dbReference type="Proteomes" id="UP000053237">
    <property type="component" value="Unassembled WGS sequence"/>
</dbReference>
<keyword evidence="3" id="KW-1185">Reference proteome</keyword>
<evidence type="ECO:0000256" key="1">
    <source>
        <dbReference type="SAM" id="MobiDB-lite"/>
    </source>
</evidence>
<comment type="caution">
    <text evidence="2">The sequence shown here is derived from an EMBL/GenBank/DDBJ whole genome shotgun (WGS) entry which is preliminary data.</text>
</comment>
<feature type="region of interest" description="Disordered" evidence="1">
    <location>
        <begin position="69"/>
        <end position="108"/>
    </location>
</feature>
<protein>
    <recommendedName>
        <fullName evidence="4">Protein phosphatase inhibitor</fullName>
    </recommendedName>
</protein>
<dbReference type="InterPro" id="IPR011107">
    <property type="entry name" value="PPI_Ypi1"/>
</dbReference>
<organism evidence="2 3">
    <name type="scientific">Albugo candida</name>
    <dbReference type="NCBI Taxonomy" id="65357"/>
    <lineage>
        <taxon>Eukaryota</taxon>
        <taxon>Sar</taxon>
        <taxon>Stramenopiles</taxon>
        <taxon>Oomycota</taxon>
        <taxon>Peronosporomycetes</taxon>
        <taxon>Albuginales</taxon>
        <taxon>Albuginaceae</taxon>
        <taxon>Albugo</taxon>
    </lineage>
</organism>
<evidence type="ECO:0000313" key="2">
    <source>
        <dbReference type="EMBL" id="CCI46987.1"/>
    </source>
</evidence>